<accession>A0AAV7M1Q5</accession>
<keyword evidence="3" id="KW-1185">Reference proteome</keyword>
<feature type="region of interest" description="Disordered" evidence="1">
    <location>
        <begin position="47"/>
        <end position="75"/>
    </location>
</feature>
<reference evidence="2" key="1">
    <citation type="journal article" date="2022" name="bioRxiv">
        <title>Sequencing and chromosome-scale assembly of the giantPleurodeles waltlgenome.</title>
        <authorList>
            <person name="Brown T."/>
            <person name="Elewa A."/>
            <person name="Iarovenko S."/>
            <person name="Subramanian E."/>
            <person name="Araus A.J."/>
            <person name="Petzold A."/>
            <person name="Susuki M."/>
            <person name="Suzuki K.-i.T."/>
            <person name="Hayashi T."/>
            <person name="Toyoda A."/>
            <person name="Oliveira C."/>
            <person name="Osipova E."/>
            <person name="Leigh N.D."/>
            <person name="Simon A."/>
            <person name="Yun M.H."/>
        </authorList>
    </citation>
    <scope>NUCLEOTIDE SEQUENCE</scope>
    <source>
        <strain evidence="2">20211129_DDA</strain>
        <tissue evidence="2">Liver</tissue>
    </source>
</reference>
<evidence type="ECO:0000256" key="1">
    <source>
        <dbReference type="SAM" id="MobiDB-lite"/>
    </source>
</evidence>
<dbReference type="Proteomes" id="UP001066276">
    <property type="component" value="Chromosome 10"/>
</dbReference>
<dbReference type="AlphaFoldDB" id="A0AAV7M1Q5"/>
<dbReference type="EMBL" id="JANPWB010000014">
    <property type="protein sequence ID" value="KAJ1097361.1"/>
    <property type="molecule type" value="Genomic_DNA"/>
</dbReference>
<proteinExistence type="predicted"/>
<organism evidence="2 3">
    <name type="scientific">Pleurodeles waltl</name>
    <name type="common">Iberian ribbed newt</name>
    <dbReference type="NCBI Taxonomy" id="8319"/>
    <lineage>
        <taxon>Eukaryota</taxon>
        <taxon>Metazoa</taxon>
        <taxon>Chordata</taxon>
        <taxon>Craniata</taxon>
        <taxon>Vertebrata</taxon>
        <taxon>Euteleostomi</taxon>
        <taxon>Amphibia</taxon>
        <taxon>Batrachia</taxon>
        <taxon>Caudata</taxon>
        <taxon>Salamandroidea</taxon>
        <taxon>Salamandridae</taxon>
        <taxon>Pleurodelinae</taxon>
        <taxon>Pleurodeles</taxon>
    </lineage>
</organism>
<comment type="caution">
    <text evidence="2">The sequence shown here is derived from an EMBL/GenBank/DDBJ whole genome shotgun (WGS) entry which is preliminary data.</text>
</comment>
<sequence length="104" mass="12119">MTRYCLTQDNETVCQRYVLKKKQRKNTVTLFAEEQAGEEQYKKRRLEENPLHKMQAVTRSVDTDKASSMGPLARNLDMPDFPALRRLVYRARTIPACKLQSEIA</sequence>
<protein>
    <submittedName>
        <fullName evidence="2">Uncharacterized protein</fullName>
    </submittedName>
</protein>
<gene>
    <name evidence="2" type="ORF">NDU88_002481</name>
</gene>
<evidence type="ECO:0000313" key="3">
    <source>
        <dbReference type="Proteomes" id="UP001066276"/>
    </source>
</evidence>
<name>A0AAV7M1Q5_PLEWA</name>
<evidence type="ECO:0000313" key="2">
    <source>
        <dbReference type="EMBL" id="KAJ1097361.1"/>
    </source>
</evidence>